<sequence>MSPEAFIARWTSREGGAERANYQMFLAEFCDVLGVARPDVAGAETRRNNYAFERAVRPRESDGGHAPKRIDLYKRDCFILEAKQSRLPGRKNELPEAAGVQPRLFAEEPAALGRPSAARDWDVMMLNARRQAEHYVFLLDPDHKAPPFLIVCDVGHCLELYADFSGSGRAYAAFPDRKSFRIYLTQLRNSAARDLLKAVWQEPQSLDPALKAARVTREIARRLAAVSRTLEAAHPDEAEAIAHFLMRCIFTMFADDVGLLPKGEFRKLLEDCVASPRSFAPMVRELWAKMDEKDHDKRFFSAFRTHVRHFNGNLFHNAKAYALEAEEIGELLAASRMDWREVDPAIFGALLEQALDPVERRRLGAHYTPRAYVQRLVDVAVMEPLRADWRAAQTKAESQKEAGDDRKAAETIRSFLKTLCATRVLDPACGTGNFLYVALELMKALEGEALETLARLGEPESMGLDRETVDPHQFLGLERNPRAAAIAELVVWIGYLQQHYRTRTGHPGEPILRAFRNINFGRQEGYDAVLTWDGAPTPAVAKAAGGRVETYPNARRPAWPEAEFIVGNPPFIGGKDLRSRLGSSYAQALWSAHPHMNESADFVMYWWDRAAELLTREGSPLRRFGLVTTNSISQVFQRRVVERHLSSKSPISLVYAVPDHPWTKASHDAAAVRVAMTVGQQGAGDGMLSEVESEADLEADAPTINFQTDVGRINADLTLGADVAFASSLHAGQGLCSRGTQLMGAGFLLTQSEAEILGVGTREGLERHVRPYRNGRDLTSRARGVLAVDFYGLTEAEVRRRFPEVYQHLLETVRPEREANNRASYRDNWWIFGEPRKELRPALDGLGRYIATVETAKHRVFQFLDASILPDNMLVVVADDDAATLAILSSRVHLSWALATGGWLGVGNDPRYSKSRCFDPFPFPELSPGSRRGLRSAGEELDALRKRVLSENPDLTLTGLYNVVEKLKARAALSAKEEDVKLRGLAVILRELHEEVDRLTLDAYGWPSTLEDEPLLARLVALNAERAREESAGHVRWLRPAYQAPRFGDGAPRRSRELDLVAAKAAAPALAPFPADPYEQPLAVEAALATAGRPLSAAEIASAFRGGSRTRGQRVLQALGTLARYGRVSALPDGRYAARRAA</sequence>
<dbReference type="Pfam" id="PF20466">
    <property type="entry name" value="MmeI_TRD"/>
    <property type="match status" value="1"/>
</dbReference>
<accession>A0ABU1DE36</accession>
<gene>
    <name evidence="9" type="ORF">IHQ68_06920</name>
</gene>
<dbReference type="InterPro" id="IPR002052">
    <property type="entry name" value="DNA_methylase_N6_adenine_CS"/>
</dbReference>
<evidence type="ECO:0000259" key="6">
    <source>
        <dbReference type="Pfam" id="PF20465"/>
    </source>
</evidence>
<evidence type="ECO:0000259" key="7">
    <source>
        <dbReference type="Pfam" id="PF20466"/>
    </source>
</evidence>
<dbReference type="Pfam" id="PF20465">
    <property type="entry name" value="MmeI_hel"/>
    <property type="match status" value="1"/>
</dbReference>
<dbReference type="InterPro" id="IPR046819">
    <property type="entry name" value="MmeI_hel"/>
</dbReference>
<feature type="domain" description="MmeI-like target recognition" evidence="7">
    <location>
        <begin position="745"/>
        <end position="926"/>
    </location>
</feature>
<proteinExistence type="predicted"/>
<feature type="domain" description="MmeI-like N-terminal" evidence="5">
    <location>
        <begin position="1"/>
        <end position="232"/>
    </location>
</feature>
<dbReference type="InterPro" id="IPR046816">
    <property type="entry name" value="MmeI_Mtase"/>
</dbReference>
<reference evidence="9" key="1">
    <citation type="submission" date="2020-10" db="EMBL/GenBank/DDBJ databases">
        <authorList>
            <person name="Abbas A."/>
            <person name="Razzaq R."/>
            <person name="Waqas M."/>
            <person name="Abbas N."/>
            <person name="Nielsen T.K."/>
            <person name="Hansen L.H."/>
            <person name="Hussain S."/>
            <person name="Shahid M."/>
        </authorList>
    </citation>
    <scope>NUCLEOTIDE SEQUENCE</scope>
    <source>
        <strain evidence="9">S14</strain>
    </source>
</reference>
<evidence type="ECO:0000256" key="3">
    <source>
        <dbReference type="ARBA" id="ARBA00022679"/>
    </source>
</evidence>
<evidence type="ECO:0000259" key="5">
    <source>
        <dbReference type="Pfam" id="PF20464"/>
    </source>
</evidence>
<dbReference type="PRINTS" id="PR00507">
    <property type="entry name" value="N12N6MTFRASE"/>
</dbReference>
<keyword evidence="2 9" id="KW-0489">Methyltransferase</keyword>
<dbReference type="RefSeq" id="WP_309390164.1">
    <property type="nucleotide sequence ID" value="NZ_JADBEO010000011.1"/>
</dbReference>
<dbReference type="PANTHER" id="PTHR33841:SF1">
    <property type="entry name" value="DNA METHYLTRANSFERASE A"/>
    <property type="match status" value="1"/>
</dbReference>
<dbReference type="Pfam" id="PF20464">
    <property type="entry name" value="MmeI_N"/>
    <property type="match status" value="1"/>
</dbReference>
<comment type="caution">
    <text evidence="9">The sequence shown here is derived from an EMBL/GenBank/DDBJ whole genome shotgun (WGS) entry which is preliminary data.</text>
</comment>
<keyword evidence="10" id="KW-1185">Reference proteome</keyword>
<feature type="domain" description="MmeI-like DNA-methyltransferase" evidence="8">
    <location>
        <begin position="407"/>
        <end position="676"/>
    </location>
</feature>
<dbReference type="InterPro" id="IPR046820">
    <property type="entry name" value="MmeI_TRD"/>
</dbReference>
<name>A0ABU1DE36_9HYPH</name>
<dbReference type="PANTHER" id="PTHR33841">
    <property type="entry name" value="DNA METHYLTRANSFERASE YEEA-RELATED"/>
    <property type="match status" value="1"/>
</dbReference>
<organism evidence="9 10">
    <name type="scientific">Chelatococcus sambhunathii</name>
    <dbReference type="NCBI Taxonomy" id="363953"/>
    <lineage>
        <taxon>Bacteria</taxon>
        <taxon>Pseudomonadati</taxon>
        <taxon>Pseudomonadota</taxon>
        <taxon>Alphaproteobacteria</taxon>
        <taxon>Hyphomicrobiales</taxon>
        <taxon>Chelatococcaceae</taxon>
        <taxon>Chelatococcus</taxon>
    </lineage>
</organism>
<dbReference type="SUPFAM" id="SSF53335">
    <property type="entry name" value="S-adenosyl-L-methionine-dependent methyltransferases"/>
    <property type="match status" value="1"/>
</dbReference>
<dbReference type="Gene3D" id="3.40.50.150">
    <property type="entry name" value="Vaccinia Virus protein VP39"/>
    <property type="match status" value="1"/>
</dbReference>
<evidence type="ECO:0000256" key="2">
    <source>
        <dbReference type="ARBA" id="ARBA00022603"/>
    </source>
</evidence>
<protein>
    <recommendedName>
        <fullName evidence="1">site-specific DNA-methyltransferase (adenine-specific)</fullName>
        <ecNumber evidence="1">2.1.1.72</ecNumber>
    </recommendedName>
</protein>
<dbReference type="GO" id="GO:0008168">
    <property type="term" value="F:methyltransferase activity"/>
    <property type="evidence" value="ECO:0007669"/>
    <property type="project" value="UniProtKB-KW"/>
</dbReference>
<feature type="domain" description="MmeI-like helicase spacer" evidence="6">
    <location>
        <begin position="240"/>
        <end position="315"/>
    </location>
</feature>
<evidence type="ECO:0000313" key="10">
    <source>
        <dbReference type="Proteomes" id="UP001181622"/>
    </source>
</evidence>
<dbReference type="PROSITE" id="PS00092">
    <property type="entry name" value="N6_MTASE"/>
    <property type="match status" value="1"/>
</dbReference>
<evidence type="ECO:0000256" key="4">
    <source>
        <dbReference type="ARBA" id="ARBA00047942"/>
    </source>
</evidence>
<dbReference type="Pfam" id="PF20473">
    <property type="entry name" value="MmeI_Mtase"/>
    <property type="match status" value="1"/>
</dbReference>
<dbReference type="EMBL" id="JADBEO010000011">
    <property type="protein sequence ID" value="MDR4306347.1"/>
    <property type="molecule type" value="Genomic_DNA"/>
</dbReference>
<dbReference type="InterPro" id="IPR050953">
    <property type="entry name" value="N4_N6_ade-DNA_methylase"/>
</dbReference>
<keyword evidence="3" id="KW-0808">Transferase</keyword>
<dbReference type="InterPro" id="IPR029063">
    <property type="entry name" value="SAM-dependent_MTases_sf"/>
</dbReference>
<evidence type="ECO:0000259" key="8">
    <source>
        <dbReference type="Pfam" id="PF20473"/>
    </source>
</evidence>
<dbReference type="Proteomes" id="UP001181622">
    <property type="component" value="Unassembled WGS sequence"/>
</dbReference>
<dbReference type="GO" id="GO:0032259">
    <property type="term" value="P:methylation"/>
    <property type="evidence" value="ECO:0007669"/>
    <property type="project" value="UniProtKB-KW"/>
</dbReference>
<dbReference type="EC" id="2.1.1.72" evidence="1"/>
<comment type="catalytic activity">
    <reaction evidence="4">
        <text>a 2'-deoxyadenosine in DNA + S-adenosyl-L-methionine = an N(6)-methyl-2'-deoxyadenosine in DNA + S-adenosyl-L-homocysteine + H(+)</text>
        <dbReference type="Rhea" id="RHEA:15197"/>
        <dbReference type="Rhea" id="RHEA-COMP:12418"/>
        <dbReference type="Rhea" id="RHEA-COMP:12419"/>
        <dbReference type="ChEBI" id="CHEBI:15378"/>
        <dbReference type="ChEBI" id="CHEBI:57856"/>
        <dbReference type="ChEBI" id="CHEBI:59789"/>
        <dbReference type="ChEBI" id="CHEBI:90615"/>
        <dbReference type="ChEBI" id="CHEBI:90616"/>
        <dbReference type="EC" id="2.1.1.72"/>
    </reaction>
</comment>
<evidence type="ECO:0000313" key="9">
    <source>
        <dbReference type="EMBL" id="MDR4306347.1"/>
    </source>
</evidence>
<dbReference type="InterPro" id="IPR046817">
    <property type="entry name" value="MmeI_N"/>
</dbReference>
<evidence type="ECO:0000256" key="1">
    <source>
        <dbReference type="ARBA" id="ARBA00011900"/>
    </source>
</evidence>